<dbReference type="AlphaFoldDB" id="A0A142CUD3"/>
<dbReference type="SUPFAM" id="SSF53613">
    <property type="entry name" value="Ribokinase-like"/>
    <property type="match status" value="1"/>
</dbReference>
<proteinExistence type="predicted"/>
<dbReference type="GeneID" id="27139670"/>
<organism evidence="1 2">
    <name type="scientific">Thermococcus peptonophilus</name>
    <dbReference type="NCBI Taxonomy" id="53952"/>
    <lineage>
        <taxon>Archaea</taxon>
        <taxon>Methanobacteriati</taxon>
        <taxon>Methanobacteriota</taxon>
        <taxon>Thermococci</taxon>
        <taxon>Thermococcales</taxon>
        <taxon>Thermococcaceae</taxon>
        <taxon>Thermococcus</taxon>
    </lineage>
</organism>
<keyword evidence="2" id="KW-1185">Reference proteome</keyword>
<accession>A0A142CUD3</accession>
<protein>
    <submittedName>
        <fullName evidence="1">Carbohydrate kinase</fullName>
    </submittedName>
</protein>
<dbReference type="GO" id="GO:0016301">
    <property type="term" value="F:kinase activity"/>
    <property type="evidence" value="ECO:0007669"/>
    <property type="project" value="UniProtKB-KW"/>
</dbReference>
<dbReference type="KEGG" id="tpep:A0127_03950"/>
<evidence type="ECO:0000313" key="1">
    <source>
        <dbReference type="EMBL" id="AMQ18385.1"/>
    </source>
</evidence>
<dbReference type="RefSeq" id="WP_062388230.1">
    <property type="nucleotide sequence ID" value="NZ_CP014750.1"/>
</dbReference>
<dbReference type="InterPro" id="IPR029056">
    <property type="entry name" value="Ribokinase-like"/>
</dbReference>
<dbReference type="OrthoDB" id="26949at2157"/>
<evidence type="ECO:0000313" key="2">
    <source>
        <dbReference type="Proteomes" id="UP000073604"/>
    </source>
</evidence>
<dbReference type="STRING" id="53952.A0127_03950"/>
<dbReference type="Proteomes" id="UP000073604">
    <property type="component" value="Chromosome"/>
</dbReference>
<sequence>MKCLVVGHVVRDIIKKGNKVLERLGGGAYYSALALSRFCDVEILTSFSNLPEEWIKELEAMAKLQVVPSEATTTYELMYLDGNRRRLKLLERASTINELPNEEYDILLINPVAGEVPPALVASALKRFPFVAVDLQGFIRSSSPGEIKYLPIDGSFLKGANILHADLGEYQYLEGFSPEFVDVLLLSNGPEPGKAFFRGREYTFEPVPVEVDESTGAGDVFLGAFTGFYSQCPFVQALKRAAAFTALFLKNRHLNFSMEEVNRLAIEVEVKRV</sequence>
<dbReference type="Gene3D" id="3.40.1190.20">
    <property type="match status" value="1"/>
</dbReference>
<dbReference type="EMBL" id="CP014750">
    <property type="protein sequence ID" value="AMQ18385.1"/>
    <property type="molecule type" value="Genomic_DNA"/>
</dbReference>
<gene>
    <name evidence="1" type="ORF">A0127_03950</name>
</gene>
<keyword evidence="1" id="KW-0418">Kinase</keyword>
<name>A0A142CUD3_9EURY</name>
<keyword evidence="1" id="KW-0808">Transferase</keyword>
<reference evidence="2" key="1">
    <citation type="submission" date="2016-03" db="EMBL/GenBank/DDBJ databases">
        <authorList>
            <person name="Oger P.M."/>
        </authorList>
    </citation>
    <scope>NUCLEOTIDE SEQUENCE [LARGE SCALE GENOMIC DNA]</scope>
    <source>
        <strain evidence="2">OG-1</strain>
    </source>
</reference>